<dbReference type="PRINTS" id="PR00038">
    <property type="entry name" value="HTHLUXR"/>
</dbReference>
<dbReference type="PANTHER" id="PTHR43214">
    <property type="entry name" value="TWO-COMPONENT RESPONSE REGULATOR"/>
    <property type="match status" value="1"/>
</dbReference>
<dbReference type="STRING" id="1411621.AUC43_08950"/>
<dbReference type="GO" id="GO:0000160">
    <property type="term" value="P:phosphorelay signal transduction system"/>
    <property type="evidence" value="ECO:0007669"/>
    <property type="project" value="InterPro"/>
</dbReference>
<keyword evidence="2" id="KW-0805">Transcription regulation</keyword>
<dbReference type="EMBL" id="CP013909">
    <property type="protein sequence ID" value="ALW85211.1"/>
    <property type="molecule type" value="Genomic_DNA"/>
</dbReference>
<dbReference type="AlphaFoldDB" id="A0A0U4BF75"/>
<keyword evidence="1 5" id="KW-0597">Phosphoprotein</keyword>
<dbReference type="Pfam" id="PF00196">
    <property type="entry name" value="GerE"/>
    <property type="match status" value="1"/>
</dbReference>
<dbReference type="KEGG" id="hyg:AUC43_08950"/>
<evidence type="ECO:0000256" key="2">
    <source>
        <dbReference type="ARBA" id="ARBA00023015"/>
    </source>
</evidence>
<dbReference type="GO" id="GO:0006355">
    <property type="term" value="P:regulation of DNA-templated transcription"/>
    <property type="evidence" value="ECO:0007669"/>
    <property type="project" value="InterPro"/>
</dbReference>
<dbReference type="SUPFAM" id="SSF46894">
    <property type="entry name" value="C-terminal effector domain of the bipartite response regulators"/>
    <property type="match status" value="1"/>
</dbReference>
<name>A0A0U4BF75_9BACT</name>
<dbReference type="InterPro" id="IPR001789">
    <property type="entry name" value="Sig_transdc_resp-reg_receiver"/>
</dbReference>
<proteinExistence type="predicted"/>
<evidence type="ECO:0000313" key="9">
    <source>
        <dbReference type="Proteomes" id="UP000059542"/>
    </source>
</evidence>
<keyword evidence="9" id="KW-1185">Reference proteome</keyword>
<dbReference type="Pfam" id="PF00072">
    <property type="entry name" value="Response_reg"/>
    <property type="match status" value="1"/>
</dbReference>
<gene>
    <name evidence="8" type="ORF">AUC43_08950</name>
</gene>
<dbReference type="SMART" id="SM00448">
    <property type="entry name" value="REC"/>
    <property type="match status" value="1"/>
</dbReference>
<keyword evidence="3" id="KW-0238">DNA-binding</keyword>
<dbReference type="SUPFAM" id="SSF52172">
    <property type="entry name" value="CheY-like"/>
    <property type="match status" value="1"/>
</dbReference>
<feature type="domain" description="HTH luxR-type" evidence="6">
    <location>
        <begin position="159"/>
        <end position="224"/>
    </location>
</feature>
<evidence type="ECO:0000259" key="7">
    <source>
        <dbReference type="PROSITE" id="PS50110"/>
    </source>
</evidence>
<dbReference type="Proteomes" id="UP000059542">
    <property type="component" value="Chromosome"/>
</dbReference>
<keyword evidence="4" id="KW-0804">Transcription</keyword>
<dbReference type="SMART" id="SM00421">
    <property type="entry name" value="HTH_LUXR"/>
    <property type="match status" value="1"/>
</dbReference>
<dbReference type="InterPro" id="IPR039420">
    <property type="entry name" value="WalR-like"/>
</dbReference>
<dbReference type="RefSeq" id="WP_068192066.1">
    <property type="nucleotide sequence ID" value="NZ_CP013909.1"/>
</dbReference>
<organism evidence="8 9">
    <name type="scientific">Hymenobacter sedentarius</name>
    <dbReference type="NCBI Taxonomy" id="1411621"/>
    <lineage>
        <taxon>Bacteria</taxon>
        <taxon>Pseudomonadati</taxon>
        <taxon>Bacteroidota</taxon>
        <taxon>Cytophagia</taxon>
        <taxon>Cytophagales</taxon>
        <taxon>Hymenobacteraceae</taxon>
        <taxon>Hymenobacter</taxon>
    </lineage>
</organism>
<feature type="modified residue" description="4-aspartylphosphate" evidence="5">
    <location>
        <position position="54"/>
    </location>
</feature>
<evidence type="ECO:0000256" key="3">
    <source>
        <dbReference type="ARBA" id="ARBA00023125"/>
    </source>
</evidence>
<evidence type="ECO:0000259" key="6">
    <source>
        <dbReference type="PROSITE" id="PS50043"/>
    </source>
</evidence>
<dbReference type="GO" id="GO:0003677">
    <property type="term" value="F:DNA binding"/>
    <property type="evidence" value="ECO:0007669"/>
    <property type="project" value="UniProtKB-KW"/>
</dbReference>
<dbReference type="Gene3D" id="3.40.50.2300">
    <property type="match status" value="1"/>
</dbReference>
<dbReference type="CDD" id="cd06170">
    <property type="entry name" value="LuxR_C_like"/>
    <property type="match status" value="1"/>
</dbReference>
<evidence type="ECO:0000256" key="1">
    <source>
        <dbReference type="ARBA" id="ARBA00022553"/>
    </source>
</evidence>
<dbReference type="InterPro" id="IPR000792">
    <property type="entry name" value="Tscrpt_reg_LuxR_C"/>
</dbReference>
<dbReference type="InterPro" id="IPR016032">
    <property type="entry name" value="Sig_transdc_resp-reg_C-effctor"/>
</dbReference>
<dbReference type="PROSITE" id="PS50043">
    <property type="entry name" value="HTH_LUXR_2"/>
    <property type="match status" value="1"/>
</dbReference>
<dbReference type="PANTHER" id="PTHR43214:SF41">
    <property type="entry name" value="NITRATE_NITRITE RESPONSE REGULATOR PROTEIN NARP"/>
    <property type="match status" value="1"/>
</dbReference>
<reference evidence="8 9" key="1">
    <citation type="submission" date="2015-12" db="EMBL/GenBank/DDBJ databases">
        <authorList>
            <person name="Shamseldin A."/>
            <person name="Moawad H."/>
            <person name="Abd El-Rahim W.M."/>
            <person name="Sadowsky M.J."/>
        </authorList>
    </citation>
    <scope>NUCLEOTIDE SEQUENCE [LARGE SCALE GENOMIC DNA]</scope>
    <source>
        <strain evidence="8 9">DG5B</strain>
    </source>
</reference>
<accession>A0A0U4BF75</accession>
<evidence type="ECO:0008006" key="10">
    <source>
        <dbReference type="Google" id="ProtNLM"/>
    </source>
</evidence>
<dbReference type="InterPro" id="IPR011006">
    <property type="entry name" value="CheY-like_superfamily"/>
</dbReference>
<feature type="domain" description="Response regulatory" evidence="7">
    <location>
        <begin position="3"/>
        <end position="119"/>
    </location>
</feature>
<dbReference type="OrthoDB" id="9797341at2"/>
<evidence type="ECO:0000256" key="5">
    <source>
        <dbReference type="PROSITE-ProRule" id="PRU00169"/>
    </source>
</evidence>
<protein>
    <recommendedName>
        <fullName evidence="10">LuxR family transcriptional regulator</fullName>
    </recommendedName>
</protein>
<sequence>MIRVLLVDDHAILRSGLRSLLADQPGLEVVGEAGSGEQLLQLLPTTPADVVLLDLNMPGMEGIEIIRQLRAHHPAVQVLVLTVTAGEERVCQMLSAGAHGYLLKSAGLKETVYGIQTVAAGRTFLCSEVGLATLLKLHEGAETMARQLDGLPAGHRLTPTDPRVTLSKRELEVLRLVADGFTNQEMADLLFTSKRTIETHRQNIITKTGAKNTASLIRFAISEGLIS</sequence>
<dbReference type="InterPro" id="IPR058245">
    <property type="entry name" value="NreC/VraR/RcsB-like_REC"/>
</dbReference>
<evidence type="ECO:0000256" key="4">
    <source>
        <dbReference type="ARBA" id="ARBA00023163"/>
    </source>
</evidence>
<dbReference type="CDD" id="cd17535">
    <property type="entry name" value="REC_NarL-like"/>
    <property type="match status" value="1"/>
</dbReference>
<dbReference type="PROSITE" id="PS50110">
    <property type="entry name" value="RESPONSE_REGULATORY"/>
    <property type="match status" value="1"/>
</dbReference>
<evidence type="ECO:0000313" key="8">
    <source>
        <dbReference type="EMBL" id="ALW85211.1"/>
    </source>
</evidence>